<evidence type="ECO:0000313" key="1">
    <source>
        <dbReference type="EMBL" id="GFA46481.1"/>
    </source>
</evidence>
<protein>
    <submittedName>
        <fullName evidence="1">Uncharacterized protein</fullName>
    </submittedName>
</protein>
<proteinExistence type="predicted"/>
<comment type="caution">
    <text evidence="1">The sequence shown here is derived from an EMBL/GenBank/DDBJ whole genome shotgun (WGS) entry which is preliminary data.</text>
</comment>
<dbReference type="AlphaFoldDB" id="A0A699JMM3"/>
<dbReference type="EMBL" id="BKCJ010428754">
    <property type="protein sequence ID" value="GFA46481.1"/>
    <property type="molecule type" value="Genomic_DNA"/>
</dbReference>
<organism evidence="1">
    <name type="scientific">Tanacetum cinerariifolium</name>
    <name type="common">Dalmatian daisy</name>
    <name type="synonym">Chrysanthemum cinerariifolium</name>
    <dbReference type="NCBI Taxonomy" id="118510"/>
    <lineage>
        <taxon>Eukaryota</taxon>
        <taxon>Viridiplantae</taxon>
        <taxon>Streptophyta</taxon>
        <taxon>Embryophyta</taxon>
        <taxon>Tracheophyta</taxon>
        <taxon>Spermatophyta</taxon>
        <taxon>Magnoliopsida</taxon>
        <taxon>eudicotyledons</taxon>
        <taxon>Gunneridae</taxon>
        <taxon>Pentapetalae</taxon>
        <taxon>asterids</taxon>
        <taxon>campanulids</taxon>
        <taxon>Asterales</taxon>
        <taxon>Asteraceae</taxon>
        <taxon>Asteroideae</taxon>
        <taxon>Anthemideae</taxon>
        <taxon>Anthemidinae</taxon>
        <taxon>Tanacetum</taxon>
    </lineage>
</organism>
<sequence length="94" mass="10132">MNGYRSKTHESFGKISAVESCIGLTTIHTHTRLSLTLSSPHSRARYGHEPGSARALGNCAPTIPFEATQLLSHIGCPIEPRSWDLQSTGLGFPS</sequence>
<accession>A0A699JMM3</accession>
<reference evidence="1" key="1">
    <citation type="journal article" date="2019" name="Sci. Rep.">
        <title>Draft genome of Tanacetum cinerariifolium, the natural source of mosquito coil.</title>
        <authorList>
            <person name="Yamashiro T."/>
            <person name="Shiraishi A."/>
            <person name="Satake H."/>
            <person name="Nakayama K."/>
        </authorList>
    </citation>
    <scope>NUCLEOTIDE SEQUENCE</scope>
</reference>
<name>A0A699JMM3_TANCI</name>
<gene>
    <name evidence="1" type="ORF">Tci_618453</name>
</gene>